<dbReference type="EMBL" id="CABP01000019">
    <property type="protein sequence ID" value="CBI03642.1"/>
    <property type="molecule type" value="Genomic_DNA"/>
</dbReference>
<proteinExistence type="predicted"/>
<evidence type="ECO:0000313" key="1">
    <source>
        <dbReference type="EMBL" id="CBI03642.1"/>
    </source>
</evidence>
<protein>
    <submittedName>
        <fullName evidence="1">Uncharacterized protein</fullName>
    </submittedName>
</protein>
<reference evidence="1" key="1">
    <citation type="submission" date="2009-10" db="EMBL/GenBank/DDBJ databases">
        <title>Diversity of trophic interactions inside an arsenic-rich microbial ecosystem.</title>
        <authorList>
            <person name="Bertin P.N."/>
            <person name="Heinrich-Salmeron A."/>
            <person name="Pelletier E."/>
            <person name="Goulhen-Chollet F."/>
            <person name="Arsene-Ploetze F."/>
            <person name="Gallien S."/>
            <person name="Calteau A."/>
            <person name="Vallenet D."/>
            <person name="Casiot C."/>
            <person name="Chane-Woon-Ming B."/>
            <person name="Giloteaux L."/>
            <person name="Barakat M."/>
            <person name="Bonnefoy V."/>
            <person name="Bruneel O."/>
            <person name="Chandler M."/>
            <person name="Cleiss J."/>
            <person name="Duran R."/>
            <person name="Elbaz-Poulichet F."/>
            <person name="Fonknechten N."/>
            <person name="Lauga B."/>
            <person name="Mornico D."/>
            <person name="Ortet P."/>
            <person name="Schaeffer C."/>
            <person name="Siguier P."/>
            <person name="Alexander Thil Smith A."/>
            <person name="Van Dorsselaer A."/>
            <person name="Weissenbach J."/>
            <person name="Medigue C."/>
            <person name="Le Paslier D."/>
        </authorList>
    </citation>
    <scope>NUCLEOTIDE SEQUENCE</scope>
</reference>
<accession>E6Q8W6</accession>
<organism evidence="1">
    <name type="scientific">mine drainage metagenome</name>
    <dbReference type="NCBI Taxonomy" id="410659"/>
    <lineage>
        <taxon>unclassified sequences</taxon>
        <taxon>metagenomes</taxon>
        <taxon>ecological metagenomes</taxon>
    </lineage>
</organism>
<gene>
    <name evidence="1" type="ORF">CARN5_2944</name>
</gene>
<sequence>MEELLEDPPLVDRVCGVDDLLLAAFAPASCLWGVGRKLVFLYSPLSDISRFRTSVAVPFFNPLSEEETELLSGNLLLVTGSTVATLTCGST</sequence>
<comment type="caution">
    <text evidence="1">The sequence shown here is derived from an EMBL/GenBank/DDBJ whole genome shotgun (WGS) entry which is preliminary data.</text>
</comment>
<dbReference type="AlphaFoldDB" id="E6Q8W6"/>
<name>E6Q8W6_9ZZZZ</name>